<dbReference type="AlphaFoldDB" id="A0A8T0XAA9"/>
<name>A0A8T0XAA9_PANVG</name>
<dbReference type="EMBL" id="CM029038">
    <property type="protein sequence ID" value="KAG2652389.1"/>
    <property type="molecule type" value="Genomic_DNA"/>
</dbReference>
<proteinExistence type="predicted"/>
<protein>
    <submittedName>
        <fullName evidence="1">Uncharacterized protein</fullName>
    </submittedName>
</protein>
<sequence>MIFDRVCVICDDFGDYHDKIVVTSIDFIGRRPICGHYLQGEGSFWEPPTKTTTPGQRSHRRWSRRGNQVLKRWVLRHVQCFGVGHRIWHKDCILASTFDGSHWGRKRWKNLDRILCILYFRFFHV</sequence>
<comment type="caution">
    <text evidence="1">The sequence shown here is derived from an EMBL/GenBank/DDBJ whole genome shotgun (WGS) entry which is preliminary data.</text>
</comment>
<evidence type="ECO:0000313" key="2">
    <source>
        <dbReference type="Proteomes" id="UP000823388"/>
    </source>
</evidence>
<reference evidence="1 2" key="1">
    <citation type="submission" date="2020-05" db="EMBL/GenBank/DDBJ databases">
        <title>WGS assembly of Panicum virgatum.</title>
        <authorList>
            <person name="Lovell J.T."/>
            <person name="Jenkins J."/>
            <person name="Shu S."/>
            <person name="Juenger T.E."/>
            <person name="Schmutz J."/>
        </authorList>
    </citation>
    <scope>NUCLEOTIDE SEQUENCE [LARGE SCALE GENOMIC DNA]</scope>
    <source>
        <strain evidence="2">cv. AP13</strain>
    </source>
</reference>
<evidence type="ECO:0000313" key="1">
    <source>
        <dbReference type="EMBL" id="KAG2652389.1"/>
    </source>
</evidence>
<organism evidence="1 2">
    <name type="scientific">Panicum virgatum</name>
    <name type="common">Blackwell switchgrass</name>
    <dbReference type="NCBI Taxonomy" id="38727"/>
    <lineage>
        <taxon>Eukaryota</taxon>
        <taxon>Viridiplantae</taxon>
        <taxon>Streptophyta</taxon>
        <taxon>Embryophyta</taxon>
        <taxon>Tracheophyta</taxon>
        <taxon>Spermatophyta</taxon>
        <taxon>Magnoliopsida</taxon>
        <taxon>Liliopsida</taxon>
        <taxon>Poales</taxon>
        <taxon>Poaceae</taxon>
        <taxon>PACMAD clade</taxon>
        <taxon>Panicoideae</taxon>
        <taxon>Panicodae</taxon>
        <taxon>Paniceae</taxon>
        <taxon>Panicinae</taxon>
        <taxon>Panicum</taxon>
        <taxon>Panicum sect. Hiantes</taxon>
    </lineage>
</organism>
<gene>
    <name evidence="1" type="ORF">PVAP13_1NG352600</name>
</gene>
<dbReference type="Proteomes" id="UP000823388">
    <property type="component" value="Chromosome 1N"/>
</dbReference>
<accession>A0A8T0XAA9</accession>
<keyword evidence="2" id="KW-1185">Reference proteome</keyword>